<name>A0ABS2WUP1_9BACT</name>
<organism evidence="2 3">
    <name type="scientific">Sulfurospirillum tamanense</name>
    <dbReference type="NCBI Taxonomy" id="2813362"/>
    <lineage>
        <taxon>Bacteria</taxon>
        <taxon>Pseudomonadati</taxon>
        <taxon>Campylobacterota</taxon>
        <taxon>Epsilonproteobacteria</taxon>
        <taxon>Campylobacterales</taxon>
        <taxon>Sulfurospirillaceae</taxon>
        <taxon>Sulfurospirillum</taxon>
    </lineage>
</organism>
<sequence length="182" mass="21333">MIKYFFALFFLTNSLFALSLDTIRNWYAQGAYDKVCSHETTALYETYTDNEEFVNMYGHACVEIDMISRTVNPINKLIKSPETRANAAYFATVLYQKKLLYHALVDNVDISYVRLPRTPHILSVIFDKYVTNNFTKEGNVYIFEENNALTHRLHVKLENDGVYKLIVQTFNNKKLVKTRAYW</sequence>
<dbReference type="RefSeq" id="WP_205459934.1">
    <property type="nucleotide sequence ID" value="NZ_JAFHKK010000034.1"/>
</dbReference>
<evidence type="ECO:0000313" key="2">
    <source>
        <dbReference type="EMBL" id="MBN2965373.1"/>
    </source>
</evidence>
<keyword evidence="1" id="KW-0732">Signal</keyword>
<keyword evidence="3" id="KW-1185">Reference proteome</keyword>
<protein>
    <submittedName>
        <fullName evidence="2">Uncharacterized protein</fullName>
    </submittedName>
</protein>
<feature type="signal peptide" evidence="1">
    <location>
        <begin position="1"/>
        <end position="19"/>
    </location>
</feature>
<reference evidence="2 3" key="3">
    <citation type="submission" date="2021-02" db="EMBL/GenBank/DDBJ databases">
        <authorList>
            <person name="Merkel A.Y."/>
        </authorList>
    </citation>
    <scope>NUCLEOTIDE SEQUENCE [LARGE SCALE GENOMIC DNA]</scope>
    <source>
        <strain evidence="2 3">T05b</strain>
    </source>
</reference>
<evidence type="ECO:0000256" key="1">
    <source>
        <dbReference type="SAM" id="SignalP"/>
    </source>
</evidence>
<gene>
    <name evidence="2" type="ORF">JWV37_11325</name>
</gene>
<dbReference type="EMBL" id="JAFHKK010000034">
    <property type="protein sequence ID" value="MBN2965373.1"/>
    <property type="molecule type" value="Genomic_DNA"/>
</dbReference>
<feature type="chain" id="PRO_5047056998" evidence="1">
    <location>
        <begin position="20"/>
        <end position="182"/>
    </location>
</feature>
<reference evidence="2 3" key="2">
    <citation type="submission" date="2021-02" db="EMBL/GenBank/DDBJ databases">
        <title>Sulfurospirillum tamanensis sp. nov.</title>
        <authorList>
            <person name="Frolova A."/>
            <person name="Merkel A."/>
            <person name="Slobodkin A."/>
        </authorList>
    </citation>
    <scope>NUCLEOTIDE SEQUENCE [LARGE SCALE GENOMIC DNA]</scope>
    <source>
        <strain evidence="2 3">T05b</strain>
    </source>
</reference>
<dbReference type="Proteomes" id="UP000703590">
    <property type="component" value="Unassembled WGS sequence"/>
</dbReference>
<reference evidence="3" key="1">
    <citation type="submission" date="2021-02" db="EMBL/GenBank/DDBJ databases">
        <title>Sulfurospirillum tamanensis sp. nov.</title>
        <authorList>
            <person name="Merkel A.Y."/>
        </authorList>
    </citation>
    <scope>NUCLEOTIDE SEQUENCE [LARGE SCALE GENOMIC DNA]</scope>
    <source>
        <strain evidence="3">T05b</strain>
    </source>
</reference>
<accession>A0ABS2WUP1</accession>
<evidence type="ECO:0000313" key="3">
    <source>
        <dbReference type="Proteomes" id="UP000703590"/>
    </source>
</evidence>
<comment type="caution">
    <text evidence="2">The sequence shown here is derived from an EMBL/GenBank/DDBJ whole genome shotgun (WGS) entry which is preliminary data.</text>
</comment>
<proteinExistence type="predicted"/>